<evidence type="ECO:0008006" key="4">
    <source>
        <dbReference type="Google" id="ProtNLM"/>
    </source>
</evidence>
<dbReference type="Proteomes" id="UP000305948">
    <property type="component" value="Unassembled WGS sequence"/>
</dbReference>
<keyword evidence="3" id="KW-1185">Reference proteome</keyword>
<organism evidence="2 3">
    <name type="scientific">Heliocybe sulcata</name>
    <dbReference type="NCBI Taxonomy" id="5364"/>
    <lineage>
        <taxon>Eukaryota</taxon>
        <taxon>Fungi</taxon>
        <taxon>Dikarya</taxon>
        <taxon>Basidiomycota</taxon>
        <taxon>Agaricomycotina</taxon>
        <taxon>Agaricomycetes</taxon>
        <taxon>Gloeophyllales</taxon>
        <taxon>Gloeophyllaceae</taxon>
        <taxon>Heliocybe</taxon>
    </lineage>
</organism>
<dbReference type="AlphaFoldDB" id="A0A5C3MU03"/>
<feature type="compositionally biased region" description="Polar residues" evidence="1">
    <location>
        <begin position="375"/>
        <end position="388"/>
    </location>
</feature>
<feature type="region of interest" description="Disordered" evidence="1">
    <location>
        <begin position="108"/>
        <end position="134"/>
    </location>
</feature>
<protein>
    <recommendedName>
        <fullName evidence="4">Heterokaryon incompatibility domain-containing protein</fullName>
    </recommendedName>
</protein>
<sequence length="1027" mass="114125">MSHKMLTGLVRRCHERMRMDLTALSSKCGFHMLILICRLLHIKTGTSHRLKFPVLLLSATFQPAYQLLILWTKLAEITNTYNGTKKYVCFRLGASQVLTLMTFEASRGLGKSDSSSPVAGSQSSAATDSEARPSSTACYCPSAESLPVSACSGTTASEHMSKLAEAPVPDRSDGHEAPTVPGAVASPRDGYFPDLNSVQPRGLMTGHEATLVSSQPPTSASALSGASLLYRVSPDHRQVAATGVPVYAAYRPYASPQQRPDGIPVSAYGPGAYPAVGTPQYHSGQGWVSDQVTEPQYSFHPYCAYPTSPPPQYHFRQNIMPSAGYTPSYPPPVPPRYPSTQASSSNITLPCEYLSRPEPALPQFRPRSGCDRVSDTGSATGYMRSTPNVPIEQMPGPVSPYATSAPLQWHPAGYAKTGPAAMPGYPSYPAGVLSGHGPVDDPALNATPIPGRLLPHTRVPLQEPPRRGWPWYIISEEEAAFKCKDLGMEGMLYYLNKALGLPRQVWMWDLGVKPLLESFVDSDQGYDFGDLYARVRTLWHRHTWNWNEQQTPSGCWSNLDVDVMQMYAQLQEAGDTLDNDRNTRVKGDCIDRRRNELKWTRRLWDLRAHRVVPYHFSLRYYDGKFQNSPYYAVSHSWAATTTGIDTATVAWRHNAQRKYAWLDVLCLQQAGGPAEALRAPEWQVDIPTIGYIYQDASKIVQYYNGLGVTFECCGWTGERHWLRRVWTIQEISDHSIVGGLPEGLRAEDLLDQKSEEDGGHEAGERFLRIEQTAWDGVYGGTRESLASHWRAEMQIAACGMLLGHSGDILLYKEDMALEDAWDLLVRHTLPMMAYSLLWSCSTPGKGRYKWRPSWDELLHMRLPSSSHNRSETGIGVLNSNYAHQSRSRTFTGSAELQWHHKDADKLEGNVCYRDKVIELEFSIFRASAEEAQGGKVRLVGNSVEDTDSETRHTSVQSTSSNTDALIARLISRATGGAPRSFIYLMVCREVEFAPGELGFQKIAVVPTREVDSSILRAVWKEKPATFI</sequence>
<reference evidence="2 3" key="1">
    <citation type="journal article" date="2019" name="Nat. Ecol. Evol.">
        <title>Megaphylogeny resolves global patterns of mushroom evolution.</title>
        <authorList>
            <person name="Varga T."/>
            <person name="Krizsan K."/>
            <person name="Foldi C."/>
            <person name="Dima B."/>
            <person name="Sanchez-Garcia M."/>
            <person name="Sanchez-Ramirez S."/>
            <person name="Szollosi G.J."/>
            <person name="Szarkandi J.G."/>
            <person name="Papp V."/>
            <person name="Albert L."/>
            <person name="Andreopoulos W."/>
            <person name="Angelini C."/>
            <person name="Antonin V."/>
            <person name="Barry K.W."/>
            <person name="Bougher N.L."/>
            <person name="Buchanan P."/>
            <person name="Buyck B."/>
            <person name="Bense V."/>
            <person name="Catcheside P."/>
            <person name="Chovatia M."/>
            <person name="Cooper J."/>
            <person name="Damon W."/>
            <person name="Desjardin D."/>
            <person name="Finy P."/>
            <person name="Geml J."/>
            <person name="Haridas S."/>
            <person name="Hughes K."/>
            <person name="Justo A."/>
            <person name="Karasinski D."/>
            <person name="Kautmanova I."/>
            <person name="Kiss B."/>
            <person name="Kocsube S."/>
            <person name="Kotiranta H."/>
            <person name="LaButti K.M."/>
            <person name="Lechner B.E."/>
            <person name="Liimatainen K."/>
            <person name="Lipzen A."/>
            <person name="Lukacs Z."/>
            <person name="Mihaltcheva S."/>
            <person name="Morgado L.N."/>
            <person name="Niskanen T."/>
            <person name="Noordeloos M.E."/>
            <person name="Ohm R.A."/>
            <person name="Ortiz-Santana B."/>
            <person name="Ovrebo C."/>
            <person name="Racz N."/>
            <person name="Riley R."/>
            <person name="Savchenko A."/>
            <person name="Shiryaev A."/>
            <person name="Soop K."/>
            <person name="Spirin V."/>
            <person name="Szebenyi C."/>
            <person name="Tomsovsky M."/>
            <person name="Tulloss R.E."/>
            <person name="Uehling J."/>
            <person name="Grigoriev I.V."/>
            <person name="Vagvolgyi C."/>
            <person name="Papp T."/>
            <person name="Martin F.M."/>
            <person name="Miettinen O."/>
            <person name="Hibbett D.S."/>
            <person name="Nagy L.G."/>
        </authorList>
    </citation>
    <scope>NUCLEOTIDE SEQUENCE [LARGE SCALE GENOMIC DNA]</scope>
    <source>
        <strain evidence="2 3">OMC1185</strain>
    </source>
</reference>
<feature type="compositionally biased region" description="Low complexity" evidence="1">
    <location>
        <begin position="112"/>
        <end position="126"/>
    </location>
</feature>
<feature type="region of interest" description="Disordered" evidence="1">
    <location>
        <begin position="360"/>
        <end position="394"/>
    </location>
</feature>
<feature type="region of interest" description="Disordered" evidence="1">
    <location>
        <begin position="161"/>
        <end position="191"/>
    </location>
</feature>
<proteinExistence type="predicted"/>
<evidence type="ECO:0000313" key="3">
    <source>
        <dbReference type="Proteomes" id="UP000305948"/>
    </source>
</evidence>
<dbReference type="OrthoDB" id="5418601at2759"/>
<accession>A0A5C3MU03</accession>
<evidence type="ECO:0000313" key="2">
    <source>
        <dbReference type="EMBL" id="TFK48242.1"/>
    </source>
</evidence>
<gene>
    <name evidence="2" type="ORF">OE88DRAFT_1647233</name>
</gene>
<name>A0A5C3MU03_9AGAM</name>
<evidence type="ECO:0000256" key="1">
    <source>
        <dbReference type="SAM" id="MobiDB-lite"/>
    </source>
</evidence>
<dbReference type="EMBL" id="ML213520">
    <property type="protein sequence ID" value="TFK48242.1"/>
    <property type="molecule type" value="Genomic_DNA"/>
</dbReference>